<protein>
    <recommendedName>
        <fullName evidence="3">Phosphoribosyl transferase-like protein</fullName>
    </recommendedName>
</protein>
<evidence type="ECO:0000313" key="1">
    <source>
        <dbReference type="EMBL" id="TCP14363.1"/>
    </source>
</evidence>
<dbReference type="Gene3D" id="3.40.50.2020">
    <property type="match status" value="1"/>
</dbReference>
<dbReference type="AlphaFoldDB" id="A0A4R2N371"/>
<name>A0A4R2N371_9PAST</name>
<proteinExistence type="predicted"/>
<keyword evidence="2" id="KW-1185">Reference proteome</keyword>
<gene>
    <name evidence="1" type="ORF">EV697_101504</name>
</gene>
<dbReference type="InterPro" id="IPR000836">
    <property type="entry name" value="PRTase_dom"/>
</dbReference>
<accession>A0A4R2N371</accession>
<dbReference type="EMBL" id="SLXI01000001">
    <property type="protein sequence ID" value="TCP14363.1"/>
    <property type="molecule type" value="Genomic_DNA"/>
</dbReference>
<reference evidence="1 2" key="1">
    <citation type="submission" date="2019-03" db="EMBL/GenBank/DDBJ databases">
        <title>Genomic Encyclopedia of Type Strains, Phase IV (KMG-IV): sequencing the most valuable type-strain genomes for metagenomic binning, comparative biology and taxonomic classification.</title>
        <authorList>
            <person name="Goeker M."/>
        </authorList>
    </citation>
    <scope>NUCLEOTIDE SEQUENCE [LARGE SCALE GENOMIC DNA]</scope>
    <source>
        <strain evidence="1 2">DSM 28231</strain>
    </source>
</reference>
<sequence>MMLHISDILLPNFLITEMHSMKFIIENNVVTISNKTNVPQIQCAQWEDDYLYSIIQREIIRRSRNRPLGDNCPMLYAMKNSDNLTTKKDTIDELYDYASRSIVNYFGDKCNFDLIIPMSSSCSIPLDISKIIRKIYNINILDIKNYIVKKTPGEIIELISSNEAIPDKEKQIIKTALNRNKETLSIKNVKVQYRHYLFPIYKISGTTSIFENYSPTNIVLVDDIFTSGLTLASAKHILKKLYPNARISALTLFGPLPKTKK</sequence>
<dbReference type="CDD" id="cd06223">
    <property type="entry name" value="PRTases_typeI"/>
    <property type="match status" value="1"/>
</dbReference>
<evidence type="ECO:0008006" key="3">
    <source>
        <dbReference type="Google" id="ProtNLM"/>
    </source>
</evidence>
<dbReference type="SUPFAM" id="SSF53271">
    <property type="entry name" value="PRTase-like"/>
    <property type="match status" value="2"/>
</dbReference>
<dbReference type="InterPro" id="IPR029057">
    <property type="entry name" value="PRTase-like"/>
</dbReference>
<dbReference type="Proteomes" id="UP000294841">
    <property type="component" value="Unassembled WGS sequence"/>
</dbReference>
<organism evidence="1 2">
    <name type="scientific">Bisgaardia hudsonensis</name>
    <dbReference type="NCBI Taxonomy" id="109472"/>
    <lineage>
        <taxon>Bacteria</taxon>
        <taxon>Pseudomonadati</taxon>
        <taxon>Pseudomonadota</taxon>
        <taxon>Gammaproteobacteria</taxon>
        <taxon>Pasteurellales</taxon>
        <taxon>Pasteurellaceae</taxon>
        <taxon>Bisgaardia</taxon>
    </lineage>
</organism>
<comment type="caution">
    <text evidence="1">The sequence shown here is derived from an EMBL/GenBank/DDBJ whole genome shotgun (WGS) entry which is preliminary data.</text>
</comment>
<evidence type="ECO:0000313" key="2">
    <source>
        <dbReference type="Proteomes" id="UP000294841"/>
    </source>
</evidence>